<dbReference type="Gene3D" id="1.10.287.470">
    <property type="entry name" value="Helix hairpin bin"/>
    <property type="match status" value="1"/>
</dbReference>
<reference evidence="6 7" key="1">
    <citation type="journal article" date="2019" name="Nat. Microbiol.">
        <title>Mediterranean grassland soil C-N compound turnover is dependent on rainfall and depth, and is mediated by genomically divergent microorganisms.</title>
        <authorList>
            <person name="Diamond S."/>
            <person name="Andeer P.F."/>
            <person name="Li Z."/>
            <person name="Crits-Christoph A."/>
            <person name="Burstein D."/>
            <person name="Anantharaman K."/>
            <person name="Lane K.R."/>
            <person name="Thomas B.C."/>
            <person name="Pan C."/>
            <person name="Northen T.R."/>
            <person name="Banfield J.F."/>
        </authorList>
    </citation>
    <scope>NUCLEOTIDE SEQUENCE [LARGE SCALE GENOMIC DNA]</scope>
    <source>
        <strain evidence="6">WS_2</strain>
    </source>
</reference>
<dbReference type="PANTHER" id="PTHR30469">
    <property type="entry name" value="MULTIDRUG RESISTANCE PROTEIN MDTA"/>
    <property type="match status" value="1"/>
</dbReference>
<sequence length="395" mass="41144">MSTPPPNLASLRIDREAAPRPSPSAARALLWALPVLSLGAVGAWVVMLPRAQQVRVALAGATGGGTLSSEGISANGYVVARTKASVSAKIPGRLQFLGVAEGTHVKVGDVIARIESGDFEAQLASAKASAAEIEAQLLQAKRDFERAKTLRAQGLNSDADLENAETKVSVTAAQLNAAHAQVELARVNLENTQVRAPFDGTVLRKDAEVGEIVAPASAGGGLTRTAIVTMADLGSLEVEVDVNEAYIAQIRNEQAARITLDAYPDTSFAGRVRQVVPTADRQKATVQVKVAILDRDRRILPEMGAKVVFLREGEGGPVAAAPRRVTVPAAAVVTAADGAKVWVFENGRVSAREVEVGPAHGDQVEIRKGLSGGESVVVDPPAGIKNGARVRVPGS</sequence>
<proteinExistence type="inferred from homology"/>
<accession>A0A538SDN3</accession>
<keyword evidence="2" id="KW-0175">Coiled coil</keyword>
<protein>
    <submittedName>
        <fullName evidence="6">Efflux RND transporter periplasmic adaptor subunit</fullName>
    </submittedName>
</protein>
<dbReference type="InterPro" id="IPR058647">
    <property type="entry name" value="BSH_CzcB-like"/>
</dbReference>
<dbReference type="Gene3D" id="2.40.30.170">
    <property type="match status" value="1"/>
</dbReference>
<dbReference type="Gene3D" id="2.40.420.20">
    <property type="match status" value="1"/>
</dbReference>
<dbReference type="Pfam" id="PF25989">
    <property type="entry name" value="YknX_C"/>
    <property type="match status" value="1"/>
</dbReference>
<feature type="coiled-coil region" evidence="2">
    <location>
        <begin position="123"/>
        <end position="192"/>
    </location>
</feature>
<evidence type="ECO:0000256" key="2">
    <source>
        <dbReference type="SAM" id="Coils"/>
    </source>
</evidence>
<dbReference type="NCBIfam" id="TIGR01730">
    <property type="entry name" value="RND_mfp"/>
    <property type="match status" value="1"/>
</dbReference>
<comment type="similarity">
    <text evidence="1">Belongs to the membrane fusion protein (MFP) (TC 8.A.1) family.</text>
</comment>
<dbReference type="InterPro" id="IPR006143">
    <property type="entry name" value="RND_pump_MFP"/>
</dbReference>
<evidence type="ECO:0000259" key="4">
    <source>
        <dbReference type="Pfam" id="PF25973"/>
    </source>
</evidence>
<dbReference type="Gene3D" id="2.40.50.100">
    <property type="match status" value="1"/>
</dbReference>
<evidence type="ECO:0000259" key="3">
    <source>
        <dbReference type="Pfam" id="PF25954"/>
    </source>
</evidence>
<evidence type="ECO:0000259" key="5">
    <source>
        <dbReference type="Pfam" id="PF25989"/>
    </source>
</evidence>
<dbReference type="GO" id="GO:0015562">
    <property type="term" value="F:efflux transmembrane transporter activity"/>
    <property type="evidence" value="ECO:0007669"/>
    <property type="project" value="TreeGrafter"/>
</dbReference>
<dbReference type="AlphaFoldDB" id="A0A538SDN3"/>
<evidence type="ECO:0000313" key="6">
    <source>
        <dbReference type="EMBL" id="TMQ49498.1"/>
    </source>
</evidence>
<dbReference type="Pfam" id="PF25954">
    <property type="entry name" value="Beta-barrel_RND_2"/>
    <property type="match status" value="1"/>
</dbReference>
<dbReference type="InterPro" id="IPR058637">
    <property type="entry name" value="YknX-like_C"/>
</dbReference>
<dbReference type="PANTHER" id="PTHR30469:SF38">
    <property type="entry name" value="HLYD FAMILY SECRETION PROTEIN"/>
    <property type="match status" value="1"/>
</dbReference>
<dbReference type="SUPFAM" id="SSF111369">
    <property type="entry name" value="HlyD-like secretion proteins"/>
    <property type="match status" value="1"/>
</dbReference>
<evidence type="ECO:0000256" key="1">
    <source>
        <dbReference type="ARBA" id="ARBA00009477"/>
    </source>
</evidence>
<dbReference type="EMBL" id="VBOS01000447">
    <property type="protein sequence ID" value="TMQ49498.1"/>
    <property type="molecule type" value="Genomic_DNA"/>
</dbReference>
<organism evidence="6 7">
    <name type="scientific">Eiseniibacteriota bacterium</name>
    <dbReference type="NCBI Taxonomy" id="2212470"/>
    <lineage>
        <taxon>Bacteria</taxon>
        <taxon>Candidatus Eiseniibacteriota</taxon>
    </lineage>
</organism>
<name>A0A538SDN3_UNCEI</name>
<comment type="caution">
    <text evidence="6">The sequence shown here is derived from an EMBL/GenBank/DDBJ whole genome shotgun (WGS) entry which is preliminary data.</text>
</comment>
<dbReference type="Pfam" id="PF25973">
    <property type="entry name" value="BSH_CzcB"/>
    <property type="match status" value="1"/>
</dbReference>
<dbReference type="InterPro" id="IPR058792">
    <property type="entry name" value="Beta-barrel_RND_2"/>
</dbReference>
<feature type="domain" description="CzcB-like barrel-sandwich hybrid" evidence="4">
    <location>
        <begin position="84"/>
        <end position="215"/>
    </location>
</feature>
<feature type="domain" description="YknX-like C-terminal permuted SH3-like" evidence="5">
    <location>
        <begin position="325"/>
        <end position="392"/>
    </location>
</feature>
<evidence type="ECO:0000313" key="7">
    <source>
        <dbReference type="Proteomes" id="UP000317716"/>
    </source>
</evidence>
<feature type="domain" description="CusB-like beta-barrel" evidence="3">
    <location>
        <begin position="238"/>
        <end position="309"/>
    </location>
</feature>
<gene>
    <name evidence="6" type="ORF">E6K72_12275</name>
</gene>
<dbReference type="Proteomes" id="UP000317716">
    <property type="component" value="Unassembled WGS sequence"/>
</dbReference>
<dbReference type="GO" id="GO:1990281">
    <property type="term" value="C:efflux pump complex"/>
    <property type="evidence" value="ECO:0007669"/>
    <property type="project" value="TreeGrafter"/>
</dbReference>